<feature type="domain" description="PE" evidence="2">
    <location>
        <begin position="8"/>
        <end position="92"/>
    </location>
</feature>
<name>A0A975JXV6_9MYCO</name>
<evidence type="ECO:0000259" key="2">
    <source>
        <dbReference type="Pfam" id="PF00934"/>
    </source>
</evidence>
<feature type="compositionally biased region" description="Basic and acidic residues" evidence="1">
    <location>
        <begin position="204"/>
        <end position="217"/>
    </location>
</feature>
<sequence>MDSMSHDPSASDIGSQLVDVGTQGVSAGTTAATSILSGLIPAGAEEVSAQAVMAFAQEAATMLASNTAAQEELMRAGTALTDIARMYGETDDGAAGSLAVGAAAISNHPLAGGSGARVGAGLLRAGAMAGDASAAARVTPLVSQVTNAASSPMAQAAANAGTSAMSGAAPLGSGMAPGAGASAGGSSKAGLASAAEPADDDEDREGRGEHLASERLV</sequence>
<feature type="compositionally biased region" description="Low complexity" evidence="1">
    <location>
        <begin position="184"/>
        <end position="196"/>
    </location>
</feature>
<protein>
    <submittedName>
        <fullName evidence="3">PE domain-containing protein</fullName>
    </submittedName>
</protein>
<dbReference type="Proteomes" id="UP000682202">
    <property type="component" value="Chromosome"/>
</dbReference>
<evidence type="ECO:0000313" key="4">
    <source>
        <dbReference type="Proteomes" id="UP000682202"/>
    </source>
</evidence>
<accession>A0A975JXV6</accession>
<proteinExistence type="predicted"/>
<dbReference type="KEGG" id="mspg:F6B93_11875"/>
<dbReference type="AlphaFoldDB" id="A0A975JXV6"/>
<feature type="region of interest" description="Disordered" evidence="1">
    <location>
        <begin position="169"/>
        <end position="217"/>
    </location>
</feature>
<keyword evidence="4" id="KW-1185">Reference proteome</keyword>
<dbReference type="RefSeq" id="WP_211695278.1">
    <property type="nucleotide sequence ID" value="NZ_CP046600.1"/>
</dbReference>
<gene>
    <name evidence="3" type="ORF">F6B93_11875</name>
</gene>
<evidence type="ECO:0000313" key="3">
    <source>
        <dbReference type="EMBL" id="QUR67704.1"/>
    </source>
</evidence>
<reference evidence="3" key="1">
    <citation type="submission" date="2019-12" db="EMBL/GenBank/DDBJ databases">
        <title>Mycobacterium spongiae sp. nov.</title>
        <authorList>
            <person name="Stinear T."/>
        </authorList>
    </citation>
    <scope>NUCLEOTIDE SEQUENCE</scope>
    <source>
        <strain evidence="3">FSD4b-SM</strain>
    </source>
</reference>
<dbReference type="Pfam" id="PF00934">
    <property type="entry name" value="PE"/>
    <property type="match status" value="1"/>
</dbReference>
<organism evidence="3 4">
    <name type="scientific">Mycobacterium spongiae</name>
    <dbReference type="NCBI Taxonomy" id="886343"/>
    <lineage>
        <taxon>Bacteria</taxon>
        <taxon>Bacillati</taxon>
        <taxon>Actinomycetota</taxon>
        <taxon>Actinomycetes</taxon>
        <taxon>Mycobacteriales</taxon>
        <taxon>Mycobacteriaceae</taxon>
        <taxon>Mycobacterium</taxon>
    </lineage>
</organism>
<dbReference type="EMBL" id="CP046600">
    <property type="protein sequence ID" value="QUR67704.1"/>
    <property type="molecule type" value="Genomic_DNA"/>
</dbReference>
<dbReference type="InterPro" id="IPR000084">
    <property type="entry name" value="PE-PGRS_N"/>
</dbReference>
<evidence type="ECO:0000256" key="1">
    <source>
        <dbReference type="SAM" id="MobiDB-lite"/>
    </source>
</evidence>